<organism evidence="1 2">
    <name type="scientific">Microbulbifer aestuariivivens</name>
    <dbReference type="NCBI Taxonomy" id="1908308"/>
    <lineage>
        <taxon>Bacteria</taxon>
        <taxon>Pseudomonadati</taxon>
        <taxon>Pseudomonadota</taxon>
        <taxon>Gammaproteobacteria</taxon>
        <taxon>Cellvibrionales</taxon>
        <taxon>Microbulbiferaceae</taxon>
        <taxon>Microbulbifer</taxon>
    </lineage>
</organism>
<dbReference type="Proteomes" id="UP001408594">
    <property type="component" value="Unassembled WGS sequence"/>
</dbReference>
<protein>
    <recommendedName>
        <fullName evidence="3">DUF488 domain-containing protein</fullName>
    </recommendedName>
</protein>
<evidence type="ECO:0008006" key="3">
    <source>
        <dbReference type="Google" id="ProtNLM"/>
    </source>
</evidence>
<gene>
    <name evidence="1" type="ORF">Maes01_00965</name>
</gene>
<dbReference type="RefSeq" id="WP_345549356.1">
    <property type="nucleotide sequence ID" value="NZ_BAABRT010000005.1"/>
</dbReference>
<proteinExistence type="predicted"/>
<dbReference type="InterPro" id="IPR052552">
    <property type="entry name" value="YeaO-like"/>
</dbReference>
<reference evidence="1 2" key="1">
    <citation type="submission" date="2024-02" db="EMBL/GenBank/DDBJ databases">
        <title>Microbulbifer aestuariivivens NBRC 112533.</title>
        <authorList>
            <person name="Ichikawa N."/>
            <person name="Katano-Makiyama Y."/>
            <person name="Hidaka K."/>
        </authorList>
    </citation>
    <scope>NUCLEOTIDE SEQUENCE [LARGE SCALE GENOMIC DNA]</scope>
    <source>
        <strain evidence="1 2">NBRC 112533</strain>
    </source>
</reference>
<dbReference type="PANTHER" id="PTHR36849">
    <property type="entry name" value="CYTOPLASMIC PROTEIN-RELATED"/>
    <property type="match status" value="1"/>
</dbReference>
<comment type="caution">
    <text evidence="1">The sequence shown here is derived from an EMBL/GenBank/DDBJ whole genome shotgun (WGS) entry which is preliminary data.</text>
</comment>
<name>A0ABP9WQ31_9GAMM</name>
<evidence type="ECO:0000313" key="2">
    <source>
        <dbReference type="Proteomes" id="UP001408594"/>
    </source>
</evidence>
<dbReference type="Pfam" id="PF22752">
    <property type="entry name" value="DUF488-N3i"/>
    <property type="match status" value="1"/>
</dbReference>
<accession>A0ABP9WQ31</accession>
<keyword evidence="2" id="KW-1185">Reference proteome</keyword>
<evidence type="ECO:0000313" key="1">
    <source>
        <dbReference type="EMBL" id="GAA5524408.1"/>
    </source>
</evidence>
<sequence>MTHQSKIEAHLRLKRAYEPATEDDGYRILVDRLWPRGVSKEKAALDEWAKDLAPSAELRKWFGHDPERWAEFQQRYREELSEHHEELERIRSLARKETVTLIYSAHDEEHNDALVLRMELLGN</sequence>
<dbReference type="EMBL" id="BAABRT010000005">
    <property type="protein sequence ID" value="GAA5524408.1"/>
    <property type="molecule type" value="Genomic_DNA"/>
</dbReference>
<dbReference type="PANTHER" id="PTHR36849:SF1">
    <property type="entry name" value="CYTOPLASMIC PROTEIN"/>
    <property type="match status" value="1"/>
</dbReference>